<dbReference type="InterPro" id="IPR015868">
    <property type="entry name" value="Glutaminase"/>
</dbReference>
<reference evidence="11" key="1">
    <citation type="journal article" date="2010" name="Science">
        <title>Plasticity of animal genome architecture unmasked by rapid evolution of a pelagic tunicate.</title>
        <authorList>
            <person name="Denoeud F."/>
            <person name="Henriet S."/>
            <person name="Mungpakdee S."/>
            <person name="Aury J.M."/>
            <person name="Da Silva C."/>
            <person name="Brinkmann H."/>
            <person name="Mikhaleva J."/>
            <person name="Olsen L.C."/>
            <person name="Jubin C."/>
            <person name="Canestro C."/>
            <person name="Bouquet J.M."/>
            <person name="Danks G."/>
            <person name="Poulain J."/>
            <person name="Campsteijn C."/>
            <person name="Adamski M."/>
            <person name="Cross I."/>
            <person name="Yadetie F."/>
            <person name="Muffato M."/>
            <person name="Louis A."/>
            <person name="Butcher S."/>
            <person name="Tsagkogeorga G."/>
            <person name="Konrad A."/>
            <person name="Singh S."/>
            <person name="Jensen M.F."/>
            <person name="Cong E.H."/>
            <person name="Eikeseth-Otteraa H."/>
            <person name="Noel B."/>
            <person name="Anthouard V."/>
            <person name="Porcel B.M."/>
            <person name="Kachouri-Lafond R."/>
            <person name="Nishino A."/>
            <person name="Ugolini M."/>
            <person name="Chourrout P."/>
            <person name="Nishida H."/>
            <person name="Aasland R."/>
            <person name="Huzurbazar S."/>
            <person name="Westhof E."/>
            <person name="Delsuc F."/>
            <person name="Lehrach H."/>
            <person name="Reinhardt R."/>
            <person name="Weissenbach J."/>
            <person name="Roy S.W."/>
            <person name="Artiguenave F."/>
            <person name="Postlethwait J.H."/>
            <person name="Manak J.R."/>
            <person name="Thompson E.M."/>
            <person name="Jaillon O."/>
            <person name="Du Pasquier L."/>
            <person name="Boudinot P."/>
            <person name="Liberles D.A."/>
            <person name="Volff J.N."/>
            <person name="Philippe H."/>
            <person name="Lenhard B."/>
            <person name="Roest Crollius H."/>
            <person name="Wincker P."/>
            <person name="Chourrout D."/>
        </authorList>
    </citation>
    <scope>NUCLEOTIDE SEQUENCE [LARGE SCALE GENOMIC DNA]</scope>
</reference>
<dbReference type="InterPro" id="IPR012338">
    <property type="entry name" value="Beta-lactam/transpept-like"/>
</dbReference>
<dbReference type="InterPro" id="IPR002110">
    <property type="entry name" value="Ankyrin_rpt"/>
</dbReference>
<dbReference type="PROSITE" id="PS50088">
    <property type="entry name" value="ANK_REPEAT"/>
    <property type="match status" value="1"/>
</dbReference>
<evidence type="ECO:0000256" key="8">
    <source>
        <dbReference type="ARBA" id="ARBA00077251"/>
    </source>
</evidence>
<evidence type="ECO:0000259" key="10">
    <source>
        <dbReference type="Pfam" id="PF17959"/>
    </source>
</evidence>
<dbReference type="GO" id="GO:0004359">
    <property type="term" value="F:glutaminase activity"/>
    <property type="evidence" value="ECO:0007669"/>
    <property type="project" value="UniProtKB-EC"/>
</dbReference>
<evidence type="ECO:0000313" key="11">
    <source>
        <dbReference type="EMBL" id="CBY21386.1"/>
    </source>
</evidence>
<protein>
    <recommendedName>
        <fullName evidence="3">glutaminase</fullName>
        <ecNumber evidence="3">3.5.1.2</ecNumber>
    </recommendedName>
    <alternativeName>
        <fullName evidence="8">L-glutamine amidohydrolase</fullName>
    </alternativeName>
</protein>
<feature type="repeat" description="ANK" evidence="9">
    <location>
        <begin position="457"/>
        <end position="480"/>
    </location>
</feature>
<keyword evidence="5" id="KW-0378">Hydrolase</keyword>
<organism evidence="11">
    <name type="scientific">Oikopleura dioica</name>
    <name type="common">Tunicate</name>
    <dbReference type="NCBI Taxonomy" id="34765"/>
    <lineage>
        <taxon>Eukaryota</taxon>
        <taxon>Metazoa</taxon>
        <taxon>Chordata</taxon>
        <taxon>Tunicata</taxon>
        <taxon>Appendicularia</taxon>
        <taxon>Copelata</taxon>
        <taxon>Oikopleuridae</taxon>
        <taxon>Oikopleura</taxon>
    </lineage>
</organism>
<dbReference type="InterPro" id="IPR041541">
    <property type="entry name" value="Glutaminase_EF-hand"/>
</dbReference>
<dbReference type="InParanoid" id="E4WW83"/>
<dbReference type="OrthoDB" id="9995210at2759"/>
<evidence type="ECO:0000256" key="3">
    <source>
        <dbReference type="ARBA" id="ARBA00012918"/>
    </source>
</evidence>
<dbReference type="AlphaFoldDB" id="E4WW83"/>
<dbReference type="PANTHER" id="PTHR12544">
    <property type="entry name" value="GLUTAMINASE"/>
    <property type="match status" value="1"/>
</dbReference>
<dbReference type="EMBL" id="FN653017">
    <property type="protein sequence ID" value="CBY21386.1"/>
    <property type="molecule type" value="Genomic_DNA"/>
</dbReference>
<dbReference type="Gene3D" id="1.10.238.210">
    <property type="match status" value="1"/>
</dbReference>
<keyword evidence="12" id="KW-1185">Reference proteome</keyword>
<dbReference type="InterPro" id="IPR036770">
    <property type="entry name" value="Ankyrin_rpt-contain_sf"/>
</dbReference>
<evidence type="ECO:0000313" key="12">
    <source>
        <dbReference type="Proteomes" id="UP000001307"/>
    </source>
</evidence>
<evidence type="ECO:0000256" key="2">
    <source>
        <dbReference type="ARBA" id="ARBA00011881"/>
    </source>
</evidence>
<dbReference type="FunCoup" id="E4WW83">
    <property type="interactions" value="33"/>
</dbReference>
<accession>E4WW83</accession>
<evidence type="ECO:0000256" key="9">
    <source>
        <dbReference type="PROSITE-ProRule" id="PRU00023"/>
    </source>
</evidence>
<dbReference type="GO" id="GO:0006537">
    <property type="term" value="P:glutamate biosynthetic process"/>
    <property type="evidence" value="ECO:0007669"/>
    <property type="project" value="TreeGrafter"/>
</dbReference>
<dbReference type="Gene3D" id="3.40.710.10">
    <property type="entry name" value="DD-peptidase/beta-lactamase superfamily"/>
    <property type="match status" value="1"/>
</dbReference>
<proteinExistence type="inferred from homology"/>
<dbReference type="PROSITE" id="PS50297">
    <property type="entry name" value="ANK_REP_REGION"/>
    <property type="match status" value="1"/>
</dbReference>
<evidence type="ECO:0000256" key="4">
    <source>
        <dbReference type="ARBA" id="ARBA00022737"/>
    </source>
</evidence>
<dbReference type="Pfam" id="PF04960">
    <property type="entry name" value="Glutaminase"/>
    <property type="match status" value="1"/>
</dbReference>
<dbReference type="HAMAP" id="MF_00313">
    <property type="entry name" value="Glutaminase"/>
    <property type="match status" value="1"/>
</dbReference>
<gene>
    <name evidence="11" type="ORF">GSOID_T00009150001</name>
</gene>
<evidence type="ECO:0000256" key="6">
    <source>
        <dbReference type="ARBA" id="ARBA00023043"/>
    </source>
</evidence>
<comment type="catalytic activity">
    <reaction evidence="7">
        <text>L-glutamine + H2O = L-glutamate + NH4(+)</text>
        <dbReference type="Rhea" id="RHEA:15889"/>
        <dbReference type="ChEBI" id="CHEBI:15377"/>
        <dbReference type="ChEBI" id="CHEBI:28938"/>
        <dbReference type="ChEBI" id="CHEBI:29985"/>
        <dbReference type="ChEBI" id="CHEBI:58359"/>
        <dbReference type="EC" id="3.5.1.2"/>
    </reaction>
</comment>
<name>E4WW83_OIKDI</name>
<dbReference type="EC" id="3.5.1.2" evidence="3"/>
<dbReference type="GO" id="GO:0006543">
    <property type="term" value="P:L-glutamine catabolic process"/>
    <property type="evidence" value="ECO:0007669"/>
    <property type="project" value="TreeGrafter"/>
</dbReference>
<keyword evidence="6 9" id="KW-0040">ANK repeat</keyword>
<dbReference type="Pfam" id="PF12796">
    <property type="entry name" value="Ank_2"/>
    <property type="match status" value="1"/>
</dbReference>
<comment type="similarity">
    <text evidence="1">Belongs to the glutaminase family.</text>
</comment>
<dbReference type="Gene3D" id="1.25.40.20">
    <property type="entry name" value="Ankyrin repeat-containing domain"/>
    <property type="match status" value="1"/>
</dbReference>
<dbReference type="SUPFAM" id="SSF56601">
    <property type="entry name" value="beta-lactamase/transpeptidase-like"/>
    <property type="match status" value="1"/>
</dbReference>
<comment type="subunit">
    <text evidence="2">Homotetramer.</text>
</comment>
<dbReference type="SUPFAM" id="SSF48403">
    <property type="entry name" value="Ankyrin repeat"/>
    <property type="match status" value="1"/>
</dbReference>
<dbReference type="FunFam" id="3.40.710.10:FF:000008">
    <property type="entry name" value="Glutaminase, isoform E"/>
    <property type="match status" value="1"/>
</dbReference>
<dbReference type="Pfam" id="PF17959">
    <property type="entry name" value="EF-hand_14"/>
    <property type="match status" value="1"/>
</dbReference>
<keyword evidence="4" id="KW-0677">Repeat</keyword>
<sequence>MAEERQDMLRNIFDLYVTKKGNLNVTKFVNALEQMGLKKSDGRLEPFMTRMRNFQLAPAKGEEIAPIMPNDFAQLIGDAEELIVKAFSGNLVIPDFSTFKKTVTDIYEELKDFKSGNPADYIPQLARADPNLWAVSVCTVDGQRFDIGDIDQTYSIQSTSKPFNYAMALDLYGNEYVNQYVSAEPSGHGFNEIVLDVRNKPHNPMINAGAIMVSSLVEAEMNTADRFEYMQGIFRRLAGDLHVGFNNSIYLSERSVADRNFALGHYMHEHDCFPQGTNLEKVLEFYFQLCSIEAKCDSHCVMAATLANGGICPITGDKVYEPRSVQQTLSLMLSCGMYDYSGQWAFQVGLPAKSGVSGSIIVVVPNVMAMCLYSPPLDKLGNSAKGIEFMNRLLERFNFHHFDSLNHAVQKINPRKNMMTIEDSNRVSLFFAVGAGETGLVKKFYEKEYDFNAKDCNGRSVLHVASASGSESIIRFLIEKTEVRALFQQIRILPNFSSK</sequence>
<dbReference type="NCBIfam" id="TIGR03814">
    <property type="entry name" value="Gln_ase"/>
    <property type="match status" value="1"/>
</dbReference>
<evidence type="ECO:0000256" key="5">
    <source>
        <dbReference type="ARBA" id="ARBA00022801"/>
    </source>
</evidence>
<evidence type="ECO:0000256" key="7">
    <source>
        <dbReference type="ARBA" id="ARBA00049534"/>
    </source>
</evidence>
<dbReference type="PANTHER" id="PTHR12544:SF29">
    <property type="entry name" value="GLUTAMINASE"/>
    <property type="match status" value="1"/>
</dbReference>
<feature type="domain" description="Glutaminase EF-hand" evidence="10">
    <location>
        <begin position="12"/>
        <end position="94"/>
    </location>
</feature>
<dbReference type="Proteomes" id="UP000001307">
    <property type="component" value="Unassembled WGS sequence"/>
</dbReference>
<evidence type="ECO:0000256" key="1">
    <source>
        <dbReference type="ARBA" id="ARBA00011076"/>
    </source>
</evidence>